<dbReference type="Proteomes" id="UP000061432">
    <property type="component" value="Chromosome"/>
</dbReference>
<reference evidence="3 4" key="1">
    <citation type="journal article" date="2015" name="Genome Announc.">
        <title>Complete Genome Sequence of Methylobacterium aquaticum Strain 22A, Isolated from Racomitrium japonicum Moss.</title>
        <authorList>
            <person name="Tani A."/>
            <person name="Ogura Y."/>
            <person name="Hayashi T."/>
            <person name="Kimbara K."/>
        </authorList>
    </citation>
    <scope>NUCLEOTIDE SEQUENCE [LARGE SCALE GENOMIC DNA]</scope>
    <source>
        <strain evidence="3 4">MA-22A</strain>
    </source>
</reference>
<gene>
    <name evidence="3" type="ORF">Maq22A_c21740</name>
</gene>
<dbReference type="Gene3D" id="1.20.1270.180">
    <property type="match status" value="1"/>
</dbReference>
<keyword evidence="1" id="KW-0732">Signal</keyword>
<evidence type="ECO:0000259" key="2">
    <source>
        <dbReference type="Pfam" id="PF07007"/>
    </source>
</evidence>
<name>A0A0C6FQ00_9HYPH</name>
<dbReference type="PATRIC" id="fig|270351.10.peg.4202"/>
<reference evidence="4" key="2">
    <citation type="submission" date="2015-01" db="EMBL/GenBank/DDBJ databases">
        <title>Complete genome sequence of Methylobacterium aquaticum strain 22A.</title>
        <authorList>
            <person name="Tani A."/>
            <person name="Ogura Y."/>
            <person name="Hayashi T."/>
        </authorList>
    </citation>
    <scope>NUCLEOTIDE SEQUENCE [LARGE SCALE GENOMIC DNA]</scope>
    <source>
        <strain evidence="4">MA-22A</strain>
    </source>
</reference>
<proteinExistence type="predicted"/>
<accession>A0A0C6FQ00</accession>
<dbReference type="EMBL" id="AP014704">
    <property type="protein sequence ID" value="BAQ47359.1"/>
    <property type="molecule type" value="Genomic_DNA"/>
</dbReference>
<evidence type="ECO:0000313" key="4">
    <source>
        <dbReference type="Proteomes" id="UP000061432"/>
    </source>
</evidence>
<evidence type="ECO:0000313" key="3">
    <source>
        <dbReference type="EMBL" id="BAQ47359.1"/>
    </source>
</evidence>
<dbReference type="InterPro" id="IPR009739">
    <property type="entry name" value="LprI-like_N"/>
</dbReference>
<sequence length="233" mass="23874">MQALDRTIAPRILLAGAILAASPAPAAPPSFECAKAASRVERTICASAPLARADAALSAAYQEARRALAPEAAALLLVDEKRFLAARERVFSTGDKDPAALLLGEIEDRIAFLRSLRVPPPGRLAGTWSNLFGTATVTPGPGGEFAVKVDANEPITARWTCGAQGKATATGALLTVSLGEDGSALTLARDGETLKLGSVPGKGEGEGTADYCGLNGSVDGTYFFVEPAAAPAR</sequence>
<feature type="chain" id="PRO_5002189488" description="Lysozyme inhibitor LprI-like N-terminal domain-containing protein" evidence="1">
    <location>
        <begin position="27"/>
        <end position="233"/>
    </location>
</feature>
<evidence type="ECO:0000256" key="1">
    <source>
        <dbReference type="SAM" id="SignalP"/>
    </source>
</evidence>
<dbReference type="KEGG" id="maqu:Maq22A_c21740"/>
<protein>
    <recommendedName>
        <fullName evidence="2">Lysozyme inhibitor LprI-like N-terminal domain-containing protein</fullName>
    </recommendedName>
</protein>
<dbReference type="RefSeq" id="WP_060848327.1">
    <property type="nucleotide sequence ID" value="NZ_AP014704.1"/>
</dbReference>
<organism evidence="3 4">
    <name type="scientific">Methylobacterium aquaticum</name>
    <dbReference type="NCBI Taxonomy" id="270351"/>
    <lineage>
        <taxon>Bacteria</taxon>
        <taxon>Pseudomonadati</taxon>
        <taxon>Pseudomonadota</taxon>
        <taxon>Alphaproteobacteria</taxon>
        <taxon>Hyphomicrobiales</taxon>
        <taxon>Methylobacteriaceae</taxon>
        <taxon>Methylobacterium</taxon>
    </lineage>
</organism>
<feature type="signal peptide" evidence="1">
    <location>
        <begin position="1"/>
        <end position="26"/>
    </location>
</feature>
<feature type="domain" description="Lysozyme inhibitor LprI-like N-terminal" evidence="2">
    <location>
        <begin position="33"/>
        <end position="91"/>
    </location>
</feature>
<dbReference type="Pfam" id="PF07007">
    <property type="entry name" value="LprI"/>
    <property type="match status" value="1"/>
</dbReference>
<dbReference type="AlphaFoldDB" id="A0A0C6FQ00"/>
<dbReference type="OrthoDB" id="7066062at2"/>